<comment type="caution">
    <text evidence="2">The sequence shown here is derived from an EMBL/GenBank/DDBJ whole genome shotgun (WGS) entry which is preliminary data.</text>
</comment>
<gene>
    <name evidence="2" type="ORF">TorRG33x02_143770</name>
</gene>
<keyword evidence="1" id="KW-1133">Transmembrane helix</keyword>
<evidence type="ECO:0008006" key="4">
    <source>
        <dbReference type="Google" id="ProtNLM"/>
    </source>
</evidence>
<name>A0A2P5EWD8_TREOI</name>
<keyword evidence="1" id="KW-0812">Transmembrane</keyword>
<reference evidence="3" key="1">
    <citation type="submission" date="2016-06" db="EMBL/GenBank/DDBJ databases">
        <title>Parallel loss of symbiosis genes in relatives of nitrogen-fixing non-legume Parasponia.</title>
        <authorList>
            <person name="Van Velzen R."/>
            <person name="Holmer R."/>
            <person name="Bu F."/>
            <person name="Rutten L."/>
            <person name="Van Zeijl A."/>
            <person name="Liu W."/>
            <person name="Santuari L."/>
            <person name="Cao Q."/>
            <person name="Sharma T."/>
            <person name="Shen D."/>
            <person name="Roswanjaya Y."/>
            <person name="Wardhani T."/>
            <person name="Kalhor M.S."/>
            <person name="Jansen J."/>
            <person name="Van den Hoogen J."/>
            <person name="Gungor B."/>
            <person name="Hartog M."/>
            <person name="Hontelez J."/>
            <person name="Verver J."/>
            <person name="Yang W.-C."/>
            <person name="Schijlen E."/>
            <person name="Repin R."/>
            <person name="Schilthuizen M."/>
            <person name="Schranz E."/>
            <person name="Heidstra R."/>
            <person name="Miyata K."/>
            <person name="Fedorova E."/>
            <person name="Kohlen W."/>
            <person name="Bisseling T."/>
            <person name="Smit S."/>
            <person name="Geurts R."/>
        </authorList>
    </citation>
    <scope>NUCLEOTIDE SEQUENCE [LARGE SCALE GENOMIC DNA]</scope>
    <source>
        <strain evidence="3">cv. RG33-2</strain>
    </source>
</reference>
<evidence type="ECO:0000313" key="3">
    <source>
        <dbReference type="Proteomes" id="UP000237000"/>
    </source>
</evidence>
<feature type="transmembrane region" description="Helical" evidence="1">
    <location>
        <begin position="66"/>
        <end position="87"/>
    </location>
</feature>
<dbReference type="OrthoDB" id="10408943at2759"/>
<evidence type="ECO:0000313" key="2">
    <source>
        <dbReference type="EMBL" id="PON89854.1"/>
    </source>
</evidence>
<accession>A0A2P5EWD8</accession>
<dbReference type="Proteomes" id="UP000237000">
    <property type="component" value="Unassembled WGS sequence"/>
</dbReference>
<sequence>MLQFPGNCAHLISSPNTNLTVFVTTFSSLTGFLETLPLTGFLASSTIVFVITSLSLTELALSSKTILTSALSSTFLPFFFFTLSFTTLRNREELGSSTLAKPISFSSITIPFSLITFFTPSKISNALRLLGSILNTVLTSLSAKSNRFRAS</sequence>
<proteinExistence type="predicted"/>
<evidence type="ECO:0000256" key="1">
    <source>
        <dbReference type="SAM" id="Phobius"/>
    </source>
</evidence>
<feature type="transmembrane region" description="Helical" evidence="1">
    <location>
        <begin position="36"/>
        <end position="54"/>
    </location>
</feature>
<protein>
    <recommendedName>
        <fullName evidence="4">Transmembrane protein</fullName>
    </recommendedName>
</protein>
<keyword evidence="3" id="KW-1185">Reference proteome</keyword>
<keyword evidence="1" id="KW-0472">Membrane</keyword>
<dbReference type="EMBL" id="JXTC01000089">
    <property type="protein sequence ID" value="PON89854.1"/>
    <property type="molecule type" value="Genomic_DNA"/>
</dbReference>
<dbReference type="AlphaFoldDB" id="A0A2P5EWD8"/>
<dbReference type="InParanoid" id="A0A2P5EWD8"/>
<organism evidence="2 3">
    <name type="scientific">Trema orientale</name>
    <name type="common">Charcoal tree</name>
    <name type="synonym">Celtis orientalis</name>
    <dbReference type="NCBI Taxonomy" id="63057"/>
    <lineage>
        <taxon>Eukaryota</taxon>
        <taxon>Viridiplantae</taxon>
        <taxon>Streptophyta</taxon>
        <taxon>Embryophyta</taxon>
        <taxon>Tracheophyta</taxon>
        <taxon>Spermatophyta</taxon>
        <taxon>Magnoliopsida</taxon>
        <taxon>eudicotyledons</taxon>
        <taxon>Gunneridae</taxon>
        <taxon>Pentapetalae</taxon>
        <taxon>rosids</taxon>
        <taxon>fabids</taxon>
        <taxon>Rosales</taxon>
        <taxon>Cannabaceae</taxon>
        <taxon>Trema</taxon>
    </lineage>
</organism>